<dbReference type="FunFam" id="3.40.50.300:FF:000016">
    <property type="entry name" value="Oligopeptide ABC transporter ATP-binding component"/>
    <property type="match status" value="1"/>
</dbReference>
<organism evidence="9 10">
    <name type="scientific">Vagococcus acidifermentans</name>
    <dbReference type="NCBI Taxonomy" id="564710"/>
    <lineage>
        <taxon>Bacteria</taxon>
        <taxon>Bacillati</taxon>
        <taxon>Bacillota</taxon>
        <taxon>Bacilli</taxon>
        <taxon>Lactobacillales</taxon>
        <taxon>Enterococcaceae</taxon>
        <taxon>Vagococcus</taxon>
    </lineage>
</organism>
<evidence type="ECO:0000256" key="7">
    <source>
        <dbReference type="ARBA" id="ARBA00022927"/>
    </source>
</evidence>
<dbReference type="NCBIfam" id="NF008453">
    <property type="entry name" value="PRK11308.1"/>
    <property type="match status" value="1"/>
</dbReference>
<accession>A0A430AYW5</accession>
<dbReference type="NCBIfam" id="TIGR01727">
    <property type="entry name" value="oligo_HPY"/>
    <property type="match status" value="1"/>
</dbReference>
<keyword evidence="7" id="KW-0653">Protein transport</keyword>
<dbReference type="Gene3D" id="3.40.50.300">
    <property type="entry name" value="P-loop containing nucleotide triphosphate hydrolases"/>
    <property type="match status" value="1"/>
</dbReference>
<dbReference type="GO" id="GO:0016887">
    <property type="term" value="F:ATP hydrolysis activity"/>
    <property type="evidence" value="ECO:0007669"/>
    <property type="project" value="InterPro"/>
</dbReference>
<dbReference type="Pfam" id="PF00005">
    <property type="entry name" value="ABC_tran"/>
    <property type="match status" value="1"/>
</dbReference>
<dbReference type="Proteomes" id="UP000286773">
    <property type="component" value="Unassembled WGS sequence"/>
</dbReference>
<evidence type="ECO:0000256" key="4">
    <source>
        <dbReference type="ARBA" id="ARBA00022741"/>
    </source>
</evidence>
<dbReference type="AlphaFoldDB" id="A0A430AYW5"/>
<evidence type="ECO:0000313" key="9">
    <source>
        <dbReference type="EMBL" id="RSU13262.1"/>
    </source>
</evidence>
<dbReference type="SUPFAM" id="SSF52540">
    <property type="entry name" value="P-loop containing nucleoside triphosphate hydrolases"/>
    <property type="match status" value="1"/>
</dbReference>
<evidence type="ECO:0000313" key="10">
    <source>
        <dbReference type="Proteomes" id="UP000286773"/>
    </source>
</evidence>
<dbReference type="GO" id="GO:0005524">
    <property type="term" value="F:ATP binding"/>
    <property type="evidence" value="ECO:0007669"/>
    <property type="project" value="UniProtKB-KW"/>
</dbReference>
<keyword evidence="3" id="KW-0813">Transport</keyword>
<reference evidence="9 10" key="1">
    <citation type="submission" date="2017-05" db="EMBL/GenBank/DDBJ databases">
        <title>Vagococcus spp. assemblies.</title>
        <authorList>
            <person name="Gulvik C.A."/>
        </authorList>
    </citation>
    <scope>NUCLEOTIDE SEQUENCE [LARGE SCALE GENOMIC DNA]</scope>
    <source>
        <strain evidence="9 10">LMG 24798</strain>
    </source>
</reference>
<evidence type="ECO:0000256" key="6">
    <source>
        <dbReference type="ARBA" id="ARBA00022856"/>
    </source>
</evidence>
<keyword evidence="4" id="KW-0547">Nucleotide-binding</keyword>
<proteinExistence type="inferred from homology"/>
<dbReference type="InterPro" id="IPR013563">
    <property type="entry name" value="Oligopep_ABC_C"/>
</dbReference>
<dbReference type="Pfam" id="PF08352">
    <property type="entry name" value="oligo_HPY"/>
    <property type="match status" value="1"/>
</dbReference>
<evidence type="ECO:0000259" key="8">
    <source>
        <dbReference type="PROSITE" id="PS50893"/>
    </source>
</evidence>
<dbReference type="RefSeq" id="WP_126812497.1">
    <property type="nucleotide sequence ID" value="NZ_NGKC01000003.1"/>
</dbReference>
<dbReference type="EMBL" id="NGKC01000003">
    <property type="protein sequence ID" value="RSU13262.1"/>
    <property type="molecule type" value="Genomic_DNA"/>
</dbReference>
<dbReference type="PANTHER" id="PTHR43776:SF7">
    <property type="entry name" value="D,D-DIPEPTIDE TRANSPORT ATP-BINDING PROTEIN DDPF-RELATED"/>
    <property type="match status" value="1"/>
</dbReference>
<dbReference type="PROSITE" id="PS00211">
    <property type="entry name" value="ABC_TRANSPORTER_1"/>
    <property type="match status" value="1"/>
</dbReference>
<dbReference type="GO" id="GO:0015031">
    <property type="term" value="P:protein transport"/>
    <property type="evidence" value="ECO:0007669"/>
    <property type="project" value="UniProtKB-KW"/>
</dbReference>
<keyword evidence="5" id="KW-0067">ATP-binding</keyword>
<dbReference type="GO" id="GO:0005886">
    <property type="term" value="C:plasma membrane"/>
    <property type="evidence" value="ECO:0007669"/>
    <property type="project" value="UniProtKB-SubCell"/>
</dbReference>
<protein>
    <submittedName>
        <fullName evidence="9">Peptide ABC transporter substrate-binding protein</fullName>
    </submittedName>
</protein>
<dbReference type="InterPro" id="IPR003593">
    <property type="entry name" value="AAA+_ATPase"/>
</dbReference>
<gene>
    <name evidence="9" type="ORF">CBF27_03510</name>
</gene>
<evidence type="ECO:0000256" key="5">
    <source>
        <dbReference type="ARBA" id="ARBA00022840"/>
    </source>
</evidence>
<sequence length="338" mass="38179">MADETVKTPLLEVADIKKWFPLKTLPFSEKKYIKAVDGISFTLHENETLGVVGESGCGKSTLGRTIMNLLPPSAGKVVFQGKVIQELSPKELREMRQQLQIIFQDPYASLNPRFTVGEIIGEPLAIQGKLTKKEQVQKVKEIMAKVGLNVNYINRYPHEFSGGQRQRIGIARAIILEPSVIVCDEPVSALDVSIQAQVINLLKDLQAEMGLAYIFISHDLSVVRHVSDRVMVMYLGQVMEMADKEDLYHRTLHPYTKALLSAVPVADRHVKKEKLMLKGDLPSPADPPSGCCFHTRCVFAQELCRTQTPELTEYRKNHFCRCHFADKNEGEYHEDYKN</sequence>
<dbReference type="GO" id="GO:0015833">
    <property type="term" value="P:peptide transport"/>
    <property type="evidence" value="ECO:0007669"/>
    <property type="project" value="UniProtKB-KW"/>
</dbReference>
<dbReference type="InterPro" id="IPR027417">
    <property type="entry name" value="P-loop_NTPase"/>
</dbReference>
<keyword evidence="10" id="KW-1185">Reference proteome</keyword>
<dbReference type="InterPro" id="IPR017871">
    <property type="entry name" value="ABC_transporter-like_CS"/>
</dbReference>
<feature type="domain" description="ABC transporter" evidence="8">
    <location>
        <begin position="11"/>
        <end position="260"/>
    </location>
</feature>
<dbReference type="OrthoDB" id="9802264at2"/>
<evidence type="ECO:0000256" key="2">
    <source>
        <dbReference type="ARBA" id="ARBA00005417"/>
    </source>
</evidence>
<dbReference type="InterPro" id="IPR050319">
    <property type="entry name" value="ABC_transp_ATP-bind"/>
</dbReference>
<evidence type="ECO:0000256" key="1">
    <source>
        <dbReference type="ARBA" id="ARBA00004202"/>
    </source>
</evidence>
<comment type="subcellular location">
    <subcellularLocation>
        <location evidence="1">Cell membrane</location>
        <topology evidence="1">Peripheral membrane protein</topology>
    </subcellularLocation>
</comment>
<keyword evidence="6" id="KW-0571">Peptide transport</keyword>
<comment type="similarity">
    <text evidence="2">Belongs to the ABC transporter superfamily.</text>
</comment>
<dbReference type="InterPro" id="IPR003439">
    <property type="entry name" value="ABC_transporter-like_ATP-bd"/>
</dbReference>
<comment type="caution">
    <text evidence="9">The sequence shown here is derived from an EMBL/GenBank/DDBJ whole genome shotgun (WGS) entry which is preliminary data.</text>
</comment>
<dbReference type="SMART" id="SM00382">
    <property type="entry name" value="AAA"/>
    <property type="match status" value="1"/>
</dbReference>
<dbReference type="CDD" id="cd03257">
    <property type="entry name" value="ABC_NikE_OppD_transporters"/>
    <property type="match status" value="1"/>
</dbReference>
<dbReference type="PANTHER" id="PTHR43776">
    <property type="entry name" value="TRANSPORT ATP-BINDING PROTEIN"/>
    <property type="match status" value="1"/>
</dbReference>
<name>A0A430AYW5_9ENTE</name>
<dbReference type="PROSITE" id="PS50893">
    <property type="entry name" value="ABC_TRANSPORTER_2"/>
    <property type="match status" value="1"/>
</dbReference>
<evidence type="ECO:0000256" key="3">
    <source>
        <dbReference type="ARBA" id="ARBA00022448"/>
    </source>
</evidence>
<dbReference type="GO" id="GO:0055085">
    <property type="term" value="P:transmembrane transport"/>
    <property type="evidence" value="ECO:0007669"/>
    <property type="project" value="UniProtKB-ARBA"/>
</dbReference>